<feature type="compositionally biased region" description="Low complexity" evidence="5">
    <location>
        <begin position="41"/>
        <end position="50"/>
    </location>
</feature>
<dbReference type="Gene3D" id="3.40.50.300">
    <property type="entry name" value="P-loop containing nucleotide triphosphate hydrolases"/>
    <property type="match status" value="2"/>
</dbReference>
<evidence type="ECO:0000256" key="2">
    <source>
        <dbReference type="ARBA" id="ARBA00022801"/>
    </source>
</evidence>
<dbReference type="GO" id="GO:0005524">
    <property type="term" value="F:ATP binding"/>
    <property type="evidence" value="ECO:0007669"/>
    <property type="project" value="UniProtKB-KW"/>
</dbReference>
<sequence length="1032" mass="113408">VCSSRVIGTILMSSSSREAEVLERQRQVANRLLLSARTTMSSSSSSSSSSGKAVDVSGVKRRRTRTPDAGLGANPPSLGAARGGSGLSASDSAPHHRPRVASSTSASRPEAPPTARDGGPRFGVGGGEKSAHPRKGPTTALLSRASSSAGYGAEARAQLLSEVVGDIPYWKGAGRNDRGPVRVMLEPMRKDVHSSSDFVGVKVRGVLTESSNYKDRSFIANDIVLLMRDESHFWEAASGTLLQQKKQPQHEQSRQPNRHGIVGYVEYTHRSIEGLTLQVSRDLWSNVGTSEMVLLKLGCNITSLREFTALCRMDSIPLLDYILGSKMTLSKTVGRPKTSQVESGIHVEYPDAANDPHPTDDKGAKRDVLSIMGGPSALGKGFVDYASRKFNLSQLAAISSSAQEYGDGGFTLTTTLCALLNALHIRQMNKYFQEVRKLAESFDAVVGKRASRSLASAVKKRPRILVCAPSNAAVDNVIMKIMEDGFVDGSGRRYNPSMARIGRGQSESVKDVCLEEKVESYITDSMDLAQLDNAIEGHKAECRRIHSDITLLRQRMHAMKKAVGYPLAKEWEIRIDEDTARVYFVNHKDKTTTYDVPPPPEPGQRHFLVEAMPEYKEFVSRVVKLVERYNNISTQLERLNLCRDVSTAVQGGERCRAMNAIRQQVETHILDDAHIVTTTLGTAGNRALEAANKFEVVVIDEAANCVEPSTLAGLQLGSSHAILVGDPQQLPATIFNVSGRSTKYDRSLFQRLEEAGHHVHLLDTQYRMHPDISDFPRRIFYGGLLLDGPNVKHAEYGNPLKRLVFQKFQAFRSFTVLDLESTEERGGTSLSNAGEAHLALHLFENLRKGTDGQSVSSRVAVITPYAQQASLLRRTFSNSLGPGYERFVEISSVDAFQGREANIVIFSCVRAAGSNGIGFLSDVRRMNVALTRSKHFLFIIANTRCITVNPYWRELVNHARESEAIIKVPWSGSRHSYSFPDLSTLKAMPRPAKSMVPSSKKKQRAESAFIEKKSNNGRPFAPRDIGQPNKYA</sequence>
<dbReference type="PROSITE" id="PS01159">
    <property type="entry name" value="WW_DOMAIN_1"/>
    <property type="match status" value="1"/>
</dbReference>
<dbReference type="CDD" id="cd18808">
    <property type="entry name" value="SF1_C_Upf1"/>
    <property type="match status" value="1"/>
</dbReference>
<dbReference type="CDD" id="cd18042">
    <property type="entry name" value="DEXXQc_SETX"/>
    <property type="match status" value="1"/>
</dbReference>
<dbReference type="InterPro" id="IPR041679">
    <property type="entry name" value="DNA2/NAM7-like_C"/>
</dbReference>
<dbReference type="PROSITE" id="PS50020">
    <property type="entry name" value="WW_DOMAIN_2"/>
    <property type="match status" value="1"/>
</dbReference>
<evidence type="ECO:0000256" key="3">
    <source>
        <dbReference type="ARBA" id="ARBA00022806"/>
    </source>
</evidence>
<dbReference type="Gene3D" id="2.20.70.10">
    <property type="match status" value="1"/>
</dbReference>
<dbReference type="GO" id="GO:0005694">
    <property type="term" value="C:chromosome"/>
    <property type="evidence" value="ECO:0007669"/>
    <property type="project" value="UniProtKB-ARBA"/>
</dbReference>
<keyword evidence="2" id="KW-0378">Hydrolase</keyword>
<gene>
    <name evidence="7" type="ORF">ACHAXA_008408</name>
</gene>
<dbReference type="Pfam" id="PF13086">
    <property type="entry name" value="AAA_11"/>
    <property type="match status" value="1"/>
</dbReference>
<evidence type="ECO:0000256" key="5">
    <source>
        <dbReference type="SAM" id="MobiDB-lite"/>
    </source>
</evidence>
<dbReference type="FunFam" id="3.40.50.300:FF:000326">
    <property type="entry name" value="P-loop containing nucleoside triphosphate hydrolase"/>
    <property type="match status" value="1"/>
</dbReference>
<protein>
    <recommendedName>
        <fullName evidence="6">WW domain-containing protein</fullName>
    </recommendedName>
</protein>
<dbReference type="InterPro" id="IPR041677">
    <property type="entry name" value="DNA2/NAM7_AAA_11"/>
</dbReference>
<evidence type="ECO:0000256" key="4">
    <source>
        <dbReference type="ARBA" id="ARBA00022840"/>
    </source>
</evidence>
<feature type="region of interest" description="Disordered" evidence="5">
    <location>
        <begin position="37"/>
        <end position="143"/>
    </location>
</feature>
<dbReference type="InterPro" id="IPR001202">
    <property type="entry name" value="WW_dom"/>
</dbReference>
<keyword evidence="3" id="KW-0347">Helicase</keyword>
<dbReference type="Proteomes" id="UP001530377">
    <property type="component" value="Unassembled WGS sequence"/>
</dbReference>
<evidence type="ECO:0000256" key="1">
    <source>
        <dbReference type="ARBA" id="ARBA00022741"/>
    </source>
</evidence>
<dbReference type="PANTHER" id="PTHR10887:SF495">
    <property type="entry name" value="HELICASE SENATAXIN ISOFORM X1-RELATED"/>
    <property type="match status" value="1"/>
</dbReference>
<reference evidence="7 8" key="1">
    <citation type="submission" date="2024-10" db="EMBL/GenBank/DDBJ databases">
        <title>Updated reference genomes for cyclostephanoid diatoms.</title>
        <authorList>
            <person name="Roberts W.R."/>
            <person name="Alverson A.J."/>
        </authorList>
    </citation>
    <scope>NUCLEOTIDE SEQUENCE [LARGE SCALE GENOMIC DNA]</scope>
    <source>
        <strain evidence="7 8">AJA228-03</strain>
    </source>
</reference>
<keyword evidence="1" id="KW-0547">Nucleotide-binding</keyword>
<name>A0ABD3R536_9STRA</name>
<dbReference type="AlphaFoldDB" id="A0ABD3R536"/>
<keyword evidence="4" id="KW-0067">ATP-binding</keyword>
<evidence type="ECO:0000313" key="8">
    <source>
        <dbReference type="Proteomes" id="UP001530377"/>
    </source>
</evidence>
<feature type="domain" description="WW" evidence="6">
    <location>
        <begin position="565"/>
        <end position="599"/>
    </location>
</feature>
<feature type="non-terminal residue" evidence="7">
    <location>
        <position position="1"/>
    </location>
</feature>
<dbReference type="InterPro" id="IPR047187">
    <property type="entry name" value="SF1_C_Upf1"/>
</dbReference>
<dbReference type="EMBL" id="JALLPB020000569">
    <property type="protein sequence ID" value="KAL3807904.1"/>
    <property type="molecule type" value="Genomic_DNA"/>
</dbReference>
<organism evidence="7 8">
    <name type="scientific">Cyclostephanos tholiformis</name>
    <dbReference type="NCBI Taxonomy" id="382380"/>
    <lineage>
        <taxon>Eukaryota</taxon>
        <taxon>Sar</taxon>
        <taxon>Stramenopiles</taxon>
        <taxon>Ochrophyta</taxon>
        <taxon>Bacillariophyta</taxon>
        <taxon>Coscinodiscophyceae</taxon>
        <taxon>Thalassiosirophycidae</taxon>
        <taxon>Stephanodiscales</taxon>
        <taxon>Stephanodiscaceae</taxon>
        <taxon>Cyclostephanos</taxon>
    </lineage>
</organism>
<dbReference type="SMART" id="SM00456">
    <property type="entry name" value="WW"/>
    <property type="match status" value="1"/>
</dbReference>
<proteinExistence type="predicted"/>
<dbReference type="GO" id="GO:0016787">
    <property type="term" value="F:hydrolase activity"/>
    <property type="evidence" value="ECO:0007669"/>
    <property type="project" value="UniProtKB-KW"/>
</dbReference>
<comment type="caution">
    <text evidence="7">The sequence shown here is derived from an EMBL/GenBank/DDBJ whole genome shotgun (WGS) entry which is preliminary data.</text>
</comment>
<dbReference type="InterPro" id="IPR027417">
    <property type="entry name" value="P-loop_NTPase"/>
</dbReference>
<dbReference type="GO" id="GO:0004386">
    <property type="term" value="F:helicase activity"/>
    <property type="evidence" value="ECO:0007669"/>
    <property type="project" value="UniProtKB-KW"/>
</dbReference>
<dbReference type="PANTHER" id="PTHR10887">
    <property type="entry name" value="DNA2/NAM7 HELICASE FAMILY"/>
    <property type="match status" value="1"/>
</dbReference>
<keyword evidence="8" id="KW-1185">Reference proteome</keyword>
<dbReference type="SUPFAM" id="SSF52540">
    <property type="entry name" value="P-loop containing nucleoside triphosphate hydrolases"/>
    <property type="match status" value="1"/>
</dbReference>
<dbReference type="CDD" id="cd00201">
    <property type="entry name" value="WW"/>
    <property type="match status" value="1"/>
</dbReference>
<dbReference type="InterPro" id="IPR045055">
    <property type="entry name" value="DNA2/NAM7-like"/>
</dbReference>
<accession>A0ABD3R536</accession>
<evidence type="ECO:0000259" key="6">
    <source>
        <dbReference type="PROSITE" id="PS50020"/>
    </source>
</evidence>
<dbReference type="Pfam" id="PF13087">
    <property type="entry name" value="AAA_12"/>
    <property type="match status" value="1"/>
</dbReference>
<evidence type="ECO:0000313" key="7">
    <source>
        <dbReference type="EMBL" id="KAL3807904.1"/>
    </source>
</evidence>
<feature type="region of interest" description="Disordered" evidence="5">
    <location>
        <begin position="989"/>
        <end position="1032"/>
    </location>
</feature>